<dbReference type="PRINTS" id="PR00237">
    <property type="entry name" value="GPCRRHODOPSN"/>
</dbReference>
<evidence type="ECO:0000256" key="2">
    <source>
        <dbReference type="ARBA" id="ARBA00022475"/>
    </source>
</evidence>
<dbReference type="PROSITE" id="PS50262">
    <property type="entry name" value="G_PROTEIN_RECEP_F1_2"/>
    <property type="match status" value="1"/>
</dbReference>
<evidence type="ECO:0000256" key="6">
    <source>
        <dbReference type="ARBA" id="ARBA00023136"/>
    </source>
</evidence>
<gene>
    <name evidence="15" type="ORF">GSLYS_00003704001</name>
</gene>
<dbReference type="InterPro" id="IPR000276">
    <property type="entry name" value="GPCR_Rhodpsn"/>
</dbReference>
<evidence type="ECO:0000259" key="14">
    <source>
        <dbReference type="PROSITE" id="PS50262"/>
    </source>
</evidence>
<protein>
    <recommendedName>
        <fullName evidence="14">G-protein coupled receptors family 1 profile domain-containing protein</fullName>
    </recommendedName>
</protein>
<feature type="compositionally biased region" description="Polar residues" evidence="12">
    <location>
        <begin position="495"/>
        <end position="504"/>
    </location>
</feature>
<dbReference type="Proteomes" id="UP001497497">
    <property type="component" value="Unassembled WGS sequence"/>
</dbReference>
<feature type="transmembrane region" description="Helical" evidence="13">
    <location>
        <begin position="356"/>
        <end position="378"/>
    </location>
</feature>
<feature type="transmembrane region" description="Helical" evidence="13">
    <location>
        <begin position="196"/>
        <end position="216"/>
    </location>
</feature>
<evidence type="ECO:0000256" key="8">
    <source>
        <dbReference type="ARBA" id="ARBA00023170"/>
    </source>
</evidence>
<evidence type="ECO:0000256" key="13">
    <source>
        <dbReference type="SAM" id="Phobius"/>
    </source>
</evidence>
<feature type="compositionally biased region" description="Polar residues" evidence="12">
    <location>
        <begin position="281"/>
        <end position="290"/>
    </location>
</feature>
<dbReference type="InterPro" id="IPR017452">
    <property type="entry name" value="GPCR_Rhodpsn_7TM"/>
</dbReference>
<dbReference type="PRINTS" id="PR01565">
    <property type="entry name" value="NEUROMEDINUR"/>
</dbReference>
<name>A0AAV2H751_LYMST</name>
<dbReference type="Gene3D" id="1.20.1070.10">
    <property type="entry name" value="Rhodopsin 7-helix transmembrane proteins"/>
    <property type="match status" value="1"/>
</dbReference>
<evidence type="ECO:0000313" key="15">
    <source>
        <dbReference type="EMBL" id="CAL1529549.1"/>
    </source>
</evidence>
<feature type="domain" description="G-protein coupled receptors family 1 profile" evidence="14">
    <location>
        <begin position="95"/>
        <end position="376"/>
    </location>
</feature>
<evidence type="ECO:0000256" key="3">
    <source>
        <dbReference type="ARBA" id="ARBA00022692"/>
    </source>
</evidence>
<keyword evidence="10 11" id="KW-0807">Transducer</keyword>
<evidence type="ECO:0000313" key="16">
    <source>
        <dbReference type="Proteomes" id="UP001497497"/>
    </source>
</evidence>
<evidence type="ECO:0000256" key="9">
    <source>
        <dbReference type="ARBA" id="ARBA00023180"/>
    </source>
</evidence>
<accession>A0AAV2H751</accession>
<evidence type="ECO:0000256" key="5">
    <source>
        <dbReference type="ARBA" id="ARBA00023040"/>
    </source>
</evidence>
<proteinExistence type="inferred from homology"/>
<dbReference type="Pfam" id="PF00001">
    <property type="entry name" value="7tm_1"/>
    <property type="match status" value="1"/>
</dbReference>
<comment type="caution">
    <text evidence="15">The sequence shown here is derived from an EMBL/GenBank/DDBJ whole genome shotgun (WGS) entry which is preliminary data.</text>
</comment>
<feature type="transmembrane region" description="Helical" evidence="13">
    <location>
        <begin position="83"/>
        <end position="104"/>
    </location>
</feature>
<feature type="transmembrane region" description="Helical" evidence="13">
    <location>
        <begin position="154"/>
        <end position="175"/>
    </location>
</feature>
<organism evidence="15 16">
    <name type="scientific">Lymnaea stagnalis</name>
    <name type="common">Great pond snail</name>
    <name type="synonym">Helix stagnalis</name>
    <dbReference type="NCBI Taxonomy" id="6523"/>
    <lineage>
        <taxon>Eukaryota</taxon>
        <taxon>Metazoa</taxon>
        <taxon>Spiralia</taxon>
        <taxon>Lophotrochozoa</taxon>
        <taxon>Mollusca</taxon>
        <taxon>Gastropoda</taxon>
        <taxon>Heterobranchia</taxon>
        <taxon>Euthyneura</taxon>
        <taxon>Panpulmonata</taxon>
        <taxon>Hygrophila</taxon>
        <taxon>Lymnaeoidea</taxon>
        <taxon>Lymnaeidae</taxon>
        <taxon>Lymnaea</taxon>
    </lineage>
</organism>
<keyword evidence="5 11" id="KW-0297">G-protein coupled receptor</keyword>
<keyword evidence="6 13" id="KW-0472">Membrane</keyword>
<feature type="region of interest" description="Disordered" evidence="12">
    <location>
        <begin position="491"/>
        <end position="510"/>
    </location>
</feature>
<reference evidence="15 16" key="1">
    <citation type="submission" date="2024-04" db="EMBL/GenBank/DDBJ databases">
        <authorList>
            <consortium name="Genoscope - CEA"/>
            <person name="William W."/>
        </authorList>
    </citation>
    <scope>NUCLEOTIDE SEQUENCE [LARGE SCALE GENOMIC DNA]</scope>
</reference>
<dbReference type="InterPro" id="IPR005390">
    <property type="entry name" value="NeuromedU_rcpt"/>
</dbReference>
<dbReference type="PROSITE" id="PS00237">
    <property type="entry name" value="G_PROTEIN_RECEP_F1_1"/>
    <property type="match status" value="1"/>
</dbReference>
<feature type="region of interest" description="Disordered" evidence="12">
    <location>
        <begin position="281"/>
        <end position="301"/>
    </location>
</feature>
<dbReference type="SUPFAM" id="SSF81321">
    <property type="entry name" value="Family A G protein-coupled receptor-like"/>
    <property type="match status" value="1"/>
</dbReference>
<evidence type="ECO:0000256" key="10">
    <source>
        <dbReference type="ARBA" id="ARBA00023224"/>
    </source>
</evidence>
<comment type="similarity">
    <text evidence="11">Belongs to the G-protein coupled receptor 1 family.</text>
</comment>
<keyword evidence="2" id="KW-1003">Cell membrane</keyword>
<evidence type="ECO:0000256" key="12">
    <source>
        <dbReference type="SAM" id="MobiDB-lite"/>
    </source>
</evidence>
<dbReference type="EMBL" id="CAXITT010000050">
    <property type="protein sequence ID" value="CAL1529549.1"/>
    <property type="molecule type" value="Genomic_DNA"/>
</dbReference>
<feature type="transmembrane region" description="Helical" evidence="13">
    <location>
        <begin position="253"/>
        <end position="274"/>
    </location>
</feature>
<feature type="transmembrane region" description="Helical" evidence="13">
    <location>
        <begin position="116"/>
        <end position="134"/>
    </location>
</feature>
<keyword evidence="8 11" id="KW-0675">Receptor</keyword>
<comment type="subcellular location">
    <subcellularLocation>
        <location evidence="1">Cell membrane</location>
        <topology evidence="1">Multi-pass membrane protein</topology>
    </subcellularLocation>
</comment>
<keyword evidence="3 11" id="KW-0812">Transmembrane</keyword>
<keyword evidence="4 13" id="KW-1133">Transmembrane helix</keyword>
<dbReference type="GO" id="GO:0005886">
    <property type="term" value="C:plasma membrane"/>
    <property type="evidence" value="ECO:0007669"/>
    <property type="project" value="UniProtKB-SubCell"/>
</dbReference>
<dbReference type="PANTHER" id="PTHR24243">
    <property type="entry name" value="G-PROTEIN COUPLED RECEPTOR"/>
    <property type="match status" value="1"/>
</dbReference>
<dbReference type="PANTHER" id="PTHR24243:SF208">
    <property type="entry name" value="PYROKININ-1 RECEPTOR"/>
    <property type="match status" value="1"/>
</dbReference>
<evidence type="ECO:0000256" key="4">
    <source>
        <dbReference type="ARBA" id="ARBA00022989"/>
    </source>
</evidence>
<feature type="region of interest" description="Disordered" evidence="12">
    <location>
        <begin position="426"/>
        <end position="456"/>
    </location>
</feature>
<keyword evidence="9" id="KW-0325">Glycoprotein</keyword>
<evidence type="ECO:0000256" key="1">
    <source>
        <dbReference type="ARBA" id="ARBA00004651"/>
    </source>
</evidence>
<evidence type="ECO:0000256" key="11">
    <source>
        <dbReference type="RuleBase" id="RU000688"/>
    </source>
</evidence>
<evidence type="ECO:0000256" key="7">
    <source>
        <dbReference type="ARBA" id="ARBA00023157"/>
    </source>
</evidence>
<keyword evidence="7" id="KW-1015">Disulfide bond</keyword>
<feature type="compositionally biased region" description="Low complexity" evidence="12">
    <location>
        <begin position="430"/>
        <end position="456"/>
    </location>
</feature>
<dbReference type="GO" id="GO:0001607">
    <property type="term" value="F:neuromedin U receptor activity"/>
    <property type="evidence" value="ECO:0007669"/>
    <property type="project" value="InterPro"/>
</dbReference>
<keyword evidence="16" id="KW-1185">Reference proteome</keyword>
<dbReference type="AlphaFoldDB" id="A0AAV2H751"/>
<sequence>MQDNDSFYSPLNDSDMRLDLITRLISAVREAKHEDVAFDLDDQLRSHNISLSPVEMEWIDEFFTALILGPKHEPLTTAIPMTVIYSIIFITGVVGNCCTCLVIMRNKYMRTVTNYYLFNLSVSDLLLLLLGLPQEVYHTWLMYPFPFGQTFCRFRFWASEMSSNVSVLTITAFTVERYMAICHPIKFPTHPGLSRPLRVMTVVWILSSLWAIPMALQMGIVHKKWRRESIPGSAECHMPNPKVGMTVFQVSTFIFFIIPMSVIALLYFFIALAIRRSTLNRAGSDSSNDGSRSHVSCDIRQNTTSQQHARIRQSVLKMLVAVVVAFFLCWAPYHTQRLLAVYFDELPTQDSEAHKVVLYVSGVTYYLSATVNPVLYSIMSLKFRQAFRATLLCCCWWARSRPKRRVNRNSYTFKFQHRANVNTHCSVVESSSSTNNNTTSNNNKQQQQQQQQNNHSSHSTPVLCCVIGNGGVTTQLENRPLVGMMACDSPRRPSFESNCISQPDTLERML</sequence>
<feature type="transmembrane region" description="Helical" evidence="13">
    <location>
        <begin position="315"/>
        <end position="333"/>
    </location>
</feature>